<dbReference type="OrthoDB" id="3211108at2"/>
<keyword evidence="3" id="KW-1185">Reference proteome</keyword>
<protein>
    <submittedName>
        <fullName evidence="2">CGNR zinc finger domain-containing protein</fullName>
    </submittedName>
</protein>
<comment type="caution">
    <text evidence="2">The sequence shown here is derived from an EMBL/GenBank/DDBJ whole genome shotgun (WGS) entry which is preliminary data.</text>
</comment>
<evidence type="ECO:0000313" key="2">
    <source>
        <dbReference type="EMBL" id="KAA2260070.1"/>
    </source>
</evidence>
<accession>A0A5B2XAC6</accession>
<proteinExistence type="predicted"/>
<dbReference type="RefSeq" id="WP_149851199.1">
    <property type="nucleotide sequence ID" value="NZ_VUOB01000037.1"/>
</dbReference>
<gene>
    <name evidence="2" type="ORF">F0L68_20285</name>
</gene>
<dbReference type="EMBL" id="VUOB01000037">
    <property type="protein sequence ID" value="KAA2260070.1"/>
    <property type="molecule type" value="Genomic_DNA"/>
</dbReference>
<dbReference type="PANTHER" id="PTHR35525">
    <property type="entry name" value="BLL6575 PROTEIN"/>
    <property type="match status" value="1"/>
</dbReference>
<dbReference type="Gene3D" id="1.10.3300.10">
    <property type="entry name" value="Jann2411-like domain"/>
    <property type="match status" value="1"/>
</dbReference>
<dbReference type="InterPro" id="IPR023286">
    <property type="entry name" value="ABATE_dom_sf"/>
</dbReference>
<sequence>MRQDWVWDGGQPSVSLVNTLRDRSRRRRDLLLEPADLAEWFELAGLLAEPARVTADHLASARELREAVDRTSLALAAGRPVDRADLRVINRHAWAHRQPPPQLRMDADGVLRAHRAAVGDPVAAALGAVAADAVALLAEPDRPRVQVCAAEDCDIRFVDDSPAGNRRWCSRRHAMRRMRSA</sequence>
<dbReference type="Pfam" id="PF07336">
    <property type="entry name" value="ABATE"/>
    <property type="match status" value="1"/>
</dbReference>
<evidence type="ECO:0000313" key="3">
    <source>
        <dbReference type="Proteomes" id="UP000323454"/>
    </source>
</evidence>
<name>A0A5B2XAC6_9PSEU</name>
<dbReference type="InterPro" id="IPR021005">
    <property type="entry name" value="Znf_CGNR"/>
</dbReference>
<dbReference type="Proteomes" id="UP000323454">
    <property type="component" value="Unassembled WGS sequence"/>
</dbReference>
<dbReference type="PANTHER" id="PTHR35525:SF3">
    <property type="entry name" value="BLL6575 PROTEIN"/>
    <property type="match status" value="1"/>
</dbReference>
<dbReference type="InterPro" id="IPR010852">
    <property type="entry name" value="ABATE"/>
</dbReference>
<dbReference type="SUPFAM" id="SSF160904">
    <property type="entry name" value="Jann2411-like"/>
    <property type="match status" value="1"/>
</dbReference>
<reference evidence="2 3" key="2">
    <citation type="submission" date="2019-09" db="EMBL/GenBank/DDBJ databases">
        <authorList>
            <person name="Jin C."/>
        </authorList>
    </citation>
    <scope>NUCLEOTIDE SEQUENCE [LARGE SCALE GENOMIC DNA]</scope>
    <source>
        <strain evidence="2 3">AN110305</strain>
    </source>
</reference>
<dbReference type="Pfam" id="PF11706">
    <property type="entry name" value="zf-CGNR"/>
    <property type="match status" value="1"/>
</dbReference>
<organism evidence="2 3">
    <name type="scientific">Solihabitans fulvus</name>
    <dbReference type="NCBI Taxonomy" id="1892852"/>
    <lineage>
        <taxon>Bacteria</taxon>
        <taxon>Bacillati</taxon>
        <taxon>Actinomycetota</taxon>
        <taxon>Actinomycetes</taxon>
        <taxon>Pseudonocardiales</taxon>
        <taxon>Pseudonocardiaceae</taxon>
        <taxon>Solihabitans</taxon>
    </lineage>
</organism>
<reference evidence="2 3" key="1">
    <citation type="submission" date="2019-09" db="EMBL/GenBank/DDBJ databases">
        <title>Goodfellowia gen. nov., a new genus of the Pseudonocardineae related to Actinoalloteichus, containing Goodfellowia coeruleoviolacea gen. nov., comb. nov. gen. nov., comb. nov.</title>
        <authorList>
            <person name="Labeda D."/>
        </authorList>
    </citation>
    <scope>NUCLEOTIDE SEQUENCE [LARGE SCALE GENOMIC DNA]</scope>
    <source>
        <strain evidence="2 3">AN110305</strain>
    </source>
</reference>
<evidence type="ECO:0000259" key="1">
    <source>
        <dbReference type="Pfam" id="PF11706"/>
    </source>
</evidence>
<dbReference type="AlphaFoldDB" id="A0A5B2XAC6"/>
<feature type="domain" description="Zinc finger CGNR" evidence="1">
    <location>
        <begin position="144"/>
        <end position="173"/>
    </location>
</feature>